<proteinExistence type="predicted"/>
<dbReference type="AlphaFoldDB" id="A0A382JTT1"/>
<evidence type="ECO:0000313" key="1">
    <source>
        <dbReference type="EMBL" id="SVC15904.1"/>
    </source>
</evidence>
<reference evidence="1" key="1">
    <citation type="submission" date="2018-05" db="EMBL/GenBank/DDBJ databases">
        <authorList>
            <person name="Lanie J.A."/>
            <person name="Ng W.-L."/>
            <person name="Kazmierczak K.M."/>
            <person name="Andrzejewski T.M."/>
            <person name="Davidsen T.M."/>
            <person name="Wayne K.J."/>
            <person name="Tettelin H."/>
            <person name="Glass J.I."/>
            <person name="Rusch D."/>
            <person name="Podicherti R."/>
            <person name="Tsui H.-C.T."/>
            <person name="Winkler M.E."/>
        </authorList>
    </citation>
    <scope>NUCLEOTIDE SEQUENCE</scope>
</reference>
<sequence>MRPPLLPIARRLPLLGLSKRNELLQTKQLWCQPN</sequence>
<accession>A0A382JTT1</accession>
<dbReference type="EMBL" id="UINC01076594">
    <property type="protein sequence ID" value="SVC15904.1"/>
    <property type="molecule type" value="Genomic_DNA"/>
</dbReference>
<gene>
    <name evidence="1" type="ORF">METZ01_LOCUS268758</name>
</gene>
<protein>
    <submittedName>
        <fullName evidence="1">Uncharacterized protein</fullName>
    </submittedName>
</protein>
<organism evidence="1">
    <name type="scientific">marine metagenome</name>
    <dbReference type="NCBI Taxonomy" id="408172"/>
    <lineage>
        <taxon>unclassified sequences</taxon>
        <taxon>metagenomes</taxon>
        <taxon>ecological metagenomes</taxon>
    </lineage>
</organism>
<name>A0A382JTT1_9ZZZZ</name>